<feature type="region of interest" description="Disordered" evidence="1">
    <location>
        <begin position="96"/>
        <end position="132"/>
    </location>
</feature>
<dbReference type="AlphaFoldDB" id="A0A9P6BAG6"/>
<sequence>MFSISPSHPQSCAFLPSQTMILLLIWLPIQVAPSQSAYPAAPGTTSALDPAVPSTPATSSDPPIAFPTSPDRVLASSSNRCGFSFRQLSSRKASHSAMFSRAKTPSPLPTDTQVSTSSDSSTSKASHGLYRSIRPPRLRLRRPQEPRFRARLRLPIIMGVPCMTSNASLIITSPTFIIPLTTTCCIIMNMNPTIRPSPQ</sequence>
<feature type="region of interest" description="Disordered" evidence="1">
    <location>
        <begin position="38"/>
        <end position="71"/>
    </location>
</feature>
<accession>A0A9P6BAG6</accession>
<proteinExistence type="predicted"/>
<name>A0A9P6BAG6_9AGAM</name>
<keyword evidence="4" id="KW-1185">Reference proteome</keyword>
<feature type="signal peptide" evidence="2">
    <location>
        <begin position="1"/>
        <end position="36"/>
    </location>
</feature>
<dbReference type="EMBL" id="MU128915">
    <property type="protein sequence ID" value="KAF9519900.1"/>
    <property type="molecule type" value="Genomic_DNA"/>
</dbReference>
<evidence type="ECO:0000256" key="1">
    <source>
        <dbReference type="SAM" id="MobiDB-lite"/>
    </source>
</evidence>
<evidence type="ECO:0000313" key="4">
    <source>
        <dbReference type="Proteomes" id="UP000886523"/>
    </source>
</evidence>
<gene>
    <name evidence="3" type="ORF">BS47DRAFT_1005693</name>
</gene>
<protein>
    <submittedName>
        <fullName evidence="3">Uncharacterized protein</fullName>
    </submittedName>
</protein>
<comment type="caution">
    <text evidence="3">The sequence shown here is derived from an EMBL/GenBank/DDBJ whole genome shotgun (WGS) entry which is preliminary data.</text>
</comment>
<feature type="chain" id="PRO_5040370804" evidence="2">
    <location>
        <begin position="37"/>
        <end position="199"/>
    </location>
</feature>
<reference evidence="3" key="1">
    <citation type="journal article" date="2020" name="Nat. Commun.">
        <title>Large-scale genome sequencing of mycorrhizal fungi provides insights into the early evolution of symbiotic traits.</title>
        <authorList>
            <person name="Miyauchi S."/>
            <person name="Kiss E."/>
            <person name="Kuo A."/>
            <person name="Drula E."/>
            <person name="Kohler A."/>
            <person name="Sanchez-Garcia M."/>
            <person name="Morin E."/>
            <person name="Andreopoulos B."/>
            <person name="Barry K.W."/>
            <person name="Bonito G."/>
            <person name="Buee M."/>
            <person name="Carver A."/>
            <person name="Chen C."/>
            <person name="Cichocki N."/>
            <person name="Clum A."/>
            <person name="Culley D."/>
            <person name="Crous P.W."/>
            <person name="Fauchery L."/>
            <person name="Girlanda M."/>
            <person name="Hayes R.D."/>
            <person name="Keri Z."/>
            <person name="LaButti K."/>
            <person name="Lipzen A."/>
            <person name="Lombard V."/>
            <person name="Magnuson J."/>
            <person name="Maillard F."/>
            <person name="Murat C."/>
            <person name="Nolan M."/>
            <person name="Ohm R.A."/>
            <person name="Pangilinan J."/>
            <person name="Pereira M.F."/>
            <person name="Perotto S."/>
            <person name="Peter M."/>
            <person name="Pfister S."/>
            <person name="Riley R."/>
            <person name="Sitrit Y."/>
            <person name="Stielow J.B."/>
            <person name="Szollosi G."/>
            <person name="Zifcakova L."/>
            <person name="Stursova M."/>
            <person name="Spatafora J.W."/>
            <person name="Tedersoo L."/>
            <person name="Vaario L.M."/>
            <person name="Yamada A."/>
            <person name="Yan M."/>
            <person name="Wang P."/>
            <person name="Xu J."/>
            <person name="Bruns T."/>
            <person name="Baldrian P."/>
            <person name="Vilgalys R."/>
            <person name="Dunand C."/>
            <person name="Henrissat B."/>
            <person name="Grigoriev I.V."/>
            <person name="Hibbett D."/>
            <person name="Nagy L.G."/>
            <person name="Martin F.M."/>
        </authorList>
    </citation>
    <scope>NUCLEOTIDE SEQUENCE</scope>
    <source>
        <strain evidence="3">UP504</strain>
    </source>
</reference>
<keyword evidence="2" id="KW-0732">Signal</keyword>
<evidence type="ECO:0000313" key="3">
    <source>
        <dbReference type="EMBL" id="KAF9519900.1"/>
    </source>
</evidence>
<dbReference type="Proteomes" id="UP000886523">
    <property type="component" value="Unassembled WGS sequence"/>
</dbReference>
<feature type="compositionally biased region" description="Polar residues" evidence="1">
    <location>
        <begin position="38"/>
        <end position="47"/>
    </location>
</feature>
<evidence type="ECO:0000256" key="2">
    <source>
        <dbReference type="SAM" id="SignalP"/>
    </source>
</evidence>
<feature type="compositionally biased region" description="Low complexity" evidence="1">
    <location>
        <begin position="110"/>
        <end position="132"/>
    </location>
</feature>
<organism evidence="3 4">
    <name type="scientific">Hydnum rufescens UP504</name>
    <dbReference type="NCBI Taxonomy" id="1448309"/>
    <lineage>
        <taxon>Eukaryota</taxon>
        <taxon>Fungi</taxon>
        <taxon>Dikarya</taxon>
        <taxon>Basidiomycota</taxon>
        <taxon>Agaricomycotina</taxon>
        <taxon>Agaricomycetes</taxon>
        <taxon>Cantharellales</taxon>
        <taxon>Hydnaceae</taxon>
        <taxon>Hydnum</taxon>
    </lineage>
</organism>